<keyword evidence="2" id="KW-1133">Transmembrane helix</keyword>
<evidence type="ECO:0000313" key="4">
    <source>
        <dbReference type="Proteomes" id="UP000240883"/>
    </source>
</evidence>
<sequence length="427" mass="47959">MAAVNLLARGKLKRQLLTFGDVIVASATNPELRVQGECMVNASESYRRLNSHTCHKHCKNPEESKTGDEIGHCQKCKKWNSSDKLSHQPQPTIATKIKRSLISNLGNTALTQMCLLMFCSLFLVGASIAMAVPLGISYHATQEGCINYDEDPICRLSNLDRFEQLSGGWGGFNRSKTLASLPPDQIENEIISFCISNGAQFIYSLLYLMMIYNITLVSQEHDWGKLEHERTPIRCTIVKGECFSQDYLLQLPKKILFPIMAYSVLTHWMLGEALQTQEAIWLEERPDRYVEHSKYIITYAAYPLWIATFLILLMTGVCWWAFTYKREGFIPQMFGSIRTICAATTQLDDFPTSGIQWGDLGARRDWRHAGLSAEAVQKIVPNELYAGGASDDEEAEEERDASEISTSHQGGGALLRKRHMESDGNAG</sequence>
<feature type="region of interest" description="Disordered" evidence="1">
    <location>
        <begin position="387"/>
        <end position="427"/>
    </location>
</feature>
<reference evidence="3 4" key="1">
    <citation type="journal article" date="2018" name="Front. Microbiol.">
        <title>Genome-Wide Analysis of Corynespora cassiicola Leaf Fall Disease Putative Effectors.</title>
        <authorList>
            <person name="Lopez D."/>
            <person name="Ribeiro S."/>
            <person name="Label P."/>
            <person name="Fumanal B."/>
            <person name="Venisse J.S."/>
            <person name="Kohler A."/>
            <person name="de Oliveira R.R."/>
            <person name="Labutti K."/>
            <person name="Lipzen A."/>
            <person name="Lail K."/>
            <person name="Bauer D."/>
            <person name="Ohm R.A."/>
            <person name="Barry K.W."/>
            <person name="Spatafora J."/>
            <person name="Grigoriev I.V."/>
            <person name="Martin F.M."/>
            <person name="Pujade-Renaud V."/>
        </authorList>
    </citation>
    <scope>NUCLEOTIDE SEQUENCE [LARGE SCALE GENOMIC DNA]</scope>
    <source>
        <strain evidence="3 4">Philippines</strain>
    </source>
</reference>
<dbReference type="AlphaFoldDB" id="A0A2T2NP83"/>
<evidence type="ECO:0000256" key="2">
    <source>
        <dbReference type="SAM" id="Phobius"/>
    </source>
</evidence>
<keyword evidence="2" id="KW-0472">Membrane</keyword>
<feature type="transmembrane region" description="Helical" evidence="2">
    <location>
        <begin position="109"/>
        <end position="132"/>
    </location>
</feature>
<keyword evidence="4" id="KW-1185">Reference proteome</keyword>
<protein>
    <submittedName>
        <fullName evidence="3">Uncharacterized protein</fullName>
    </submittedName>
</protein>
<dbReference type="Proteomes" id="UP000240883">
    <property type="component" value="Unassembled WGS sequence"/>
</dbReference>
<accession>A0A2T2NP83</accession>
<dbReference type="OrthoDB" id="5429634at2759"/>
<dbReference type="PANTHER" id="PTHR35395:SF1">
    <property type="entry name" value="DUF6536 DOMAIN-CONTAINING PROTEIN"/>
    <property type="match status" value="1"/>
</dbReference>
<gene>
    <name evidence="3" type="ORF">BS50DRAFT_493328</name>
</gene>
<name>A0A2T2NP83_CORCC</name>
<organism evidence="3 4">
    <name type="scientific">Corynespora cassiicola Philippines</name>
    <dbReference type="NCBI Taxonomy" id="1448308"/>
    <lineage>
        <taxon>Eukaryota</taxon>
        <taxon>Fungi</taxon>
        <taxon>Dikarya</taxon>
        <taxon>Ascomycota</taxon>
        <taxon>Pezizomycotina</taxon>
        <taxon>Dothideomycetes</taxon>
        <taxon>Pleosporomycetidae</taxon>
        <taxon>Pleosporales</taxon>
        <taxon>Corynesporascaceae</taxon>
        <taxon>Corynespora</taxon>
    </lineage>
</organism>
<evidence type="ECO:0000313" key="3">
    <source>
        <dbReference type="EMBL" id="PSN67245.1"/>
    </source>
</evidence>
<feature type="transmembrane region" description="Helical" evidence="2">
    <location>
        <begin position="296"/>
        <end position="322"/>
    </location>
</feature>
<feature type="compositionally biased region" description="Acidic residues" evidence="1">
    <location>
        <begin position="390"/>
        <end position="400"/>
    </location>
</feature>
<dbReference type="EMBL" id="KZ678135">
    <property type="protein sequence ID" value="PSN67245.1"/>
    <property type="molecule type" value="Genomic_DNA"/>
</dbReference>
<feature type="transmembrane region" description="Helical" evidence="2">
    <location>
        <begin position="190"/>
        <end position="212"/>
    </location>
</feature>
<evidence type="ECO:0000256" key="1">
    <source>
        <dbReference type="SAM" id="MobiDB-lite"/>
    </source>
</evidence>
<proteinExistence type="predicted"/>
<dbReference type="PANTHER" id="PTHR35395">
    <property type="entry name" value="DUF6536 DOMAIN-CONTAINING PROTEIN"/>
    <property type="match status" value="1"/>
</dbReference>
<keyword evidence="2" id="KW-0812">Transmembrane</keyword>